<gene>
    <name evidence="9" type="primary">LOC100371898</name>
</gene>
<evidence type="ECO:0000256" key="4">
    <source>
        <dbReference type="ARBA" id="ARBA00023157"/>
    </source>
</evidence>
<proteinExistence type="inferred from homology"/>
<name>A0ABM0H0Z0_SACKO</name>
<keyword evidence="8" id="KW-1185">Reference proteome</keyword>
<accession>A0ABM0H0Z0</accession>
<dbReference type="PROSITE" id="PS00941">
    <property type="entry name" value="CARBOXYLESTERASE_B_2"/>
    <property type="match status" value="1"/>
</dbReference>
<dbReference type="GeneID" id="100371898"/>
<keyword evidence="2" id="KW-0719">Serine esterase</keyword>
<evidence type="ECO:0000313" key="8">
    <source>
        <dbReference type="Proteomes" id="UP000694865"/>
    </source>
</evidence>
<reference evidence="9" key="1">
    <citation type="submission" date="2025-08" db="UniProtKB">
        <authorList>
            <consortium name="RefSeq"/>
        </authorList>
    </citation>
    <scope>IDENTIFICATION</scope>
    <source>
        <tissue evidence="9">Testes</tissue>
    </source>
</reference>
<evidence type="ECO:0000256" key="6">
    <source>
        <dbReference type="SAM" id="Phobius"/>
    </source>
</evidence>
<keyword evidence="3 5" id="KW-0378">Hydrolase</keyword>
<dbReference type="PANTHER" id="PTHR43918:SF4">
    <property type="entry name" value="CARBOXYLIC ESTER HYDROLASE"/>
    <property type="match status" value="1"/>
</dbReference>
<dbReference type="Proteomes" id="UP000694865">
    <property type="component" value="Unplaced"/>
</dbReference>
<dbReference type="RefSeq" id="XP_002741756.2">
    <property type="nucleotide sequence ID" value="XM_002741710.2"/>
</dbReference>
<feature type="domain" description="Carboxylesterase type B" evidence="7">
    <location>
        <begin position="2"/>
        <end position="518"/>
    </location>
</feature>
<dbReference type="EC" id="3.1.1.-" evidence="5"/>
<protein>
    <recommendedName>
        <fullName evidence="5">Carboxylic ester hydrolase</fullName>
        <ecNumber evidence="5">3.1.1.-</ecNumber>
    </recommendedName>
</protein>
<evidence type="ECO:0000256" key="1">
    <source>
        <dbReference type="ARBA" id="ARBA00005964"/>
    </source>
</evidence>
<keyword evidence="6" id="KW-0812">Transmembrane</keyword>
<evidence type="ECO:0000256" key="2">
    <source>
        <dbReference type="ARBA" id="ARBA00022487"/>
    </source>
</evidence>
<evidence type="ECO:0000256" key="5">
    <source>
        <dbReference type="RuleBase" id="RU361235"/>
    </source>
</evidence>
<dbReference type="InterPro" id="IPR019819">
    <property type="entry name" value="Carboxylesterase_B_CS"/>
</dbReference>
<dbReference type="Pfam" id="PF00135">
    <property type="entry name" value="COesterase"/>
    <property type="match status" value="1"/>
</dbReference>
<dbReference type="InterPro" id="IPR029058">
    <property type="entry name" value="AB_hydrolase_fold"/>
</dbReference>
<evidence type="ECO:0000259" key="7">
    <source>
        <dbReference type="Pfam" id="PF00135"/>
    </source>
</evidence>
<evidence type="ECO:0000256" key="3">
    <source>
        <dbReference type="ARBA" id="ARBA00022801"/>
    </source>
</evidence>
<keyword evidence="6" id="KW-1133">Transmembrane helix</keyword>
<keyword evidence="6" id="KW-0472">Membrane</keyword>
<dbReference type="Gene3D" id="3.40.50.1820">
    <property type="entry name" value="alpha/beta hydrolase"/>
    <property type="match status" value="1"/>
</dbReference>
<dbReference type="InterPro" id="IPR019826">
    <property type="entry name" value="Carboxylesterase_B_AS"/>
</dbReference>
<dbReference type="PRINTS" id="PR00878">
    <property type="entry name" value="CHOLNESTRASE"/>
</dbReference>
<comment type="similarity">
    <text evidence="1 5">Belongs to the type-B carboxylesterase/lipase family.</text>
</comment>
<dbReference type="PANTHER" id="PTHR43918">
    <property type="entry name" value="ACETYLCHOLINESTERASE"/>
    <property type="match status" value="1"/>
</dbReference>
<sequence length="609" mass="68075">MRFGELKGKRYTVLEKNVDVYLGVPYAEPPVGGLRFAPPKPWQRNWDEARGARKFGSSCWQKVDSNLDHPGTSWWSVGENLSEDCLFLNIWAPSPFTNNTAVMVWIHGGSFNWGSASVKQYDGKMLSASQGVVVVTINYRLGPLGFLALKDSEIRGNFGLMDQAMALQWIQENIADFGGDPELVTIFGSSAGGASVGYHLLSNMTRNLFRRAIVESGSPTTPPLKPRDSESILAQVSADSLVRGVGCSGLRDIDNSSKLMECLREIPAYNISHDQFASLNIFVVIDGTLLTNSPEVQLETGDFKNTEILAGQCQNEGMIDMVRLVPGYSIDTESLLTYDEFEMGVRYITWATSSQTKGLAEMAIFQYTDWKDKTNPAKLRDAVNDVYGDYILKCPTIDIVNAYSKAGLDTYYYDLRRRSSGSPWPGWMGVVHGDEIQYIFGHPLNTEFGPYSDEDVDLSLQMMHYWANFAKYGNPNPLTSNIWPRYTKDERRYFVINGALEGAPNIEDYPRTPYCEFWNNLVPQLEMGPQHYIPLMTVNKTQATTAVPTDEREVESKTSPTIATRAAPVRCQVSSSSASMSARYLTNRRVVASFAVGALLLHYLLVFWD</sequence>
<dbReference type="PROSITE" id="PS00122">
    <property type="entry name" value="CARBOXYLESTERASE_B_1"/>
    <property type="match status" value="1"/>
</dbReference>
<keyword evidence="4" id="KW-1015">Disulfide bond</keyword>
<dbReference type="InterPro" id="IPR000997">
    <property type="entry name" value="Cholinesterase"/>
</dbReference>
<organism evidence="8 9">
    <name type="scientific">Saccoglossus kowalevskii</name>
    <name type="common">Acorn worm</name>
    <dbReference type="NCBI Taxonomy" id="10224"/>
    <lineage>
        <taxon>Eukaryota</taxon>
        <taxon>Metazoa</taxon>
        <taxon>Hemichordata</taxon>
        <taxon>Enteropneusta</taxon>
        <taxon>Harrimaniidae</taxon>
        <taxon>Saccoglossus</taxon>
    </lineage>
</organism>
<dbReference type="InterPro" id="IPR002018">
    <property type="entry name" value="CarbesteraseB"/>
</dbReference>
<dbReference type="InterPro" id="IPR050654">
    <property type="entry name" value="AChE-related_enzymes"/>
</dbReference>
<dbReference type="SUPFAM" id="SSF53474">
    <property type="entry name" value="alpha/beta-Hydrolases"/>
    <property type="match status" value="1"/>
</dbReference>
<evidence type="ECO:0000313" key="9">
    <source>
        <dbReference type="RefSeq" id="XP_002741756.2"/>
    </source>
</evidence>
<feature type="transmembrane region" description="Helical" evidence="6">
    <location>
        <begin position="590"/>
        <end position="608"/>
    </location>
</feature>